<name>A0ABC9F0E2_9POAL</name>
<protein>
    <recommendedName>
        <fullName evidence="16">Potassium transporter</fullName>
    </recommendedName>
</protein>
<evidence type="ECO:0000256" key="4">
    <source>
        <dbReference type="ARBA" id="ARBA00022538"/>
    </source>
</evidence>
<keyword evidence="8" id="KW-0406">Ion transport</keyword>
<feature type="compositionally biased region" description="Polar residues" evidence="10">
    <location>
        <begin position="995"/>
        <end position="1005"/>
    </location>
</feature>
<keyword evidence="15" id="KW-1185">Reference proteome</keyword>
<keyword evidence="3" id="KW-0813">Transport</keyword>
<evidence type="ECO:0000256" key="2">
    <source>
        <dbReference type="ARBA" id="ARBA00008440"/>
    </source>
</evidence>
<feature type="transmembrane region" description="Helical" evidence="11">
    <location>
        <begin position="92"/>
        <end position="112"/>
    </location>
</feature>
<keyword evidence="5 11" id="KW-0812">Transmembrane</keyword>
<dbReference type="PANTHER" id="PTHR30540">
    <property type="entry name" value="OSMOTIC STRESS POTASSIUM TRANSPORTER"/>
    <property type="match status" value="1"/>
</dbReference>
<feature type="domain" description="K+ potassium transporter integral membrane" evidence="12">
    <location>
        <begin position="725"/>
        <end position="873"/>
    </location>
</feature>
<reference evidence="15" key="1">
    <citation type="submission" date="2024-06" db="EMBL/GenBank/DDBJ databases">
        <authorList>
            <person name="Ryan C."/>
        </authorList>
    </citation>
    <scope>NUCLEOTIDE SEQUENCE [LARGE SCALE GENOMIC DNA]</scope>
</reference>
<dbReference type="EMBL" id="OZ075115">
    <property type="protein sequence ID" value="CAL5067502.1"/>
    <property type="molecule type" value="Genomic_DNA"/>
</dbReference>
<evidence type="ECO:0000256" key="11">
    <source>
        <dbReference type="SAM" id="Phobius"/>
    </source>
</evidence>
<evidence type="ECO:0000256" key="6">
    <source>
        <dbReference type="ARBA" id="ARBA00022958"/>
    </source>
</evidence>
<dbReference type="InterPro" id="IPR003855">
    <property type="entry name" value="K+_transporter"/>
</dbReference>
<evidence type="ECO:0000256" key="1">
    <source>
        <dbReference type="ARBA" id="ARBA00004141"/>
    </source>
</evidence>
<evidence type="ECO:0000256" key="10">
    <source>
        <dbReference type="SAM" id="MobiDB-lite"/>
    </source>
</evidence>
<evidence type="ECO:0000256" key="7">
    <source>
        <dbReference type="ARBA" id="ARBA00022989"/>
    </source>
</evidence>
<evidence type="ECO:0000256" key="3">
    <source>
        <dbReference type="ARBA" id="ARBA00022448"/>
    </source>
</evidence>
<feature type="transmembrane region" description="Helical" evidence="11">
    <location>
        <begin position="836"/>
        <end position="855"/>
    </location>
</feature>
<evidence type="ECO:0000313" key="14">
    <source>
        <dbReference type="EMBL" id="CAL5067502.1"/>
    </source>
</evidence>
<accession>A0ABC9F0E2</accession>
<evidence type="ECO:0000256" key="9">
    <source>
        <dbReference type="ARBA" id="ARBA00023136"/>
    </source>
</evidence>
<feature type="transmembrane region" description="Helical" evidence="11">
    <location>
        <begin position="363"/>
        <end position="387"/>
    </location>
</feature>
<evidence type="ECO:0000259" key="12">
    <source>
        <dbReference type="Pfam" id="PF02705"/>
    </source>
</evidence>
<evidence type="ECO:0000256" key="5">
    <source>
        <dbReference type="ARBA" id="ARBA00022692"/>
    </source>
</evidence>
<feature type="transmembrane region" description="Helical" evidence="11">
    <location>
        <begin position="323"/>
        <end position="343"/>
    </location>
</feature>
<evidence type="ECO:0000313" key="15">
    <source>
        <dbReference type="Proteomes" id="UP001497457"/>
    </source>
</evidence>
<feature type="transmembrane region" description="Helical" evidence="11">
    <location>
        <begin position="173"/>
        <end position="195"/>
    </location>
</feature>
<gene>
    <name evidence="14" type="ORF">URODEC1_LOCUS101028</name>
</gene>
<keyword evidence="6" id="KW-0630">Potassium</keyword>
<comment type="similarity">
    <text evidence="2">Belongs to the HAK/KUP transporter (TC 2.A.72.3) family.</text>
</comment>
<evidence type="ECO:0008006" key="16">
    <source>
        <dbReference type="Google" id="ProtNLM"/>
    </source>
</evidence>
<feature type="transmembrane region" description="Helical" evidence="11">
    <location>
        <begin position="292"/>
        <end position="311"/>
    </location>
</feature>
<feature type="transmembrane region" description="Helical" evidence="11">
    <location>
        <begin position="215"/>
        <end position="234"/>
    </location>
</feature>
<dbReference type="Pfam" id="PF22776">
    <property type="entry name" value="K_trans_C"/>
    <property type="match status" value="1"/>
</dbReference>
<comment type="subcellular location">
    <subcellularLocation>
        <location evidence="1">Membrane</location>
        <topology evidence="1">Multi-pass membrane protein</topology>
    </subcellularLocation>
</comment>
<keyword evidence="7 11" id="KW-1133">Transmembrane helix</keyword>
<dbReference type="InterPro" id="IPR053952">
    <property type="entry name" value="K_trans_C"/>
</dbReference>
<dbReference type="InterPro" id="IPR053951">
    <property type="entry name" value="K_trans_N"/>
</dbReference>
<feature type="transmembrane region" description="Helical" evidence="11">
    <location>
        <begin position="749"/>
        <end position="769"/>
    </location>
</feature>
<feature type="domain" description="K+ potassium transporter integral membrane" evidence="12">
    <location>
        <begin position="52"/>
        <end position="367"/>
    </location>
</feature>
<dbReference type="GO" id="GO:0006813">
    <property type="term" value="P:potassium ion transport"/>
    <property type="evidence" value="ECO:0007669"/>
    <property type="project" value="UniProtKB-KW"/>
</dbReference>
<dbReference type="AlphaFoldDB" id="A0ABC9F0E2"/>
<feature type="transmembrane region" description="Helical" evidence="11">
    <location>
        <begin position="454"/>
        <end position="473"/>
    </location>
</feature>
<dbReference type="Pfam" id="PF02705">
    <property type="entry name" value="K_trans"/>
    <property type="match status" value="2"/>
</dbReference>
<keyword evidence="9 11" id="KW-0472">Membrane</keyword>
<evidence type="ECO:0000259" key="13">
    <source>
        <dbReference type="Pfam" id="PF22776"/>
    </source>
</evidence>
<dbReference type="GO" id="GO:0016020">
    <property type="term" value="C:membrane"/>
    <property type="evidence" value="ECO:0007669"/>
    <property type="project" value="UniProtKB-SubCell"/>
</dbReference>
<evidence type="ECO:0000256" key="8">
    <source>
        <dbReference type="ARBA" id="ARBA00023065"/>
    </source>
</evidence>
<keyword evidence="4" id="KW-0633">Potassium transport</keyword>
<feature type="transmembrane region" description="Helical" evidence="11">
    <location>
        <begin position="52"/>
        <end position="72"/>
    </location>
</feature>
<feature type="transmembrane region" description="Helical" evidence="11">
    <location>
        <begin position="806"/>
        <end position="824"/>
    </location>
</feature>
<feature type="transmembrane region" description="Helical" evidence="11">
    <location>
        <begin position="246"/>
        <end position="266"/>
    </location>
</feature>
<sequence>MALETDQQDPARSAKRVGGILQRHDSLYGDAEKVSSAHHHGSQDNWIRTLRLAFQCIGIIYGDIGTSPLYVYASTFTSGISNVDDLYGVLSLILYSIILLPMIKYVFIVLYANDNGEGGTFALYSLISRYAKVSLIPNQQAEDATISSYGLDTISAPMRRAQWMKKSLESSKVAKVTIFLLAILGTSMVISDGALTPAISVLSAVSGLQQKAPQLNQGQIVLISVAILVVLFSVQRFGTDKVGYSFAPIILLWFLCIGGIGFYNLIKYDVGVLRAFYPKYIVDYFKRNGKDAWVSLGGILLCFTGTEAMFADLGHFNIRAVQISFSFVLFPAVSLAYIGQAAFLRKHPEHVLDTFYRSIPEPLFWPVYIPEVNFVLGLLCVIITVAFQTTTDIGHAYGICVTSVMIITTILLVTVMLLIWRVSIWLIIPFCLVYGFIELLYLSSVLYKFIEGGYLPIVIAIVLVIIMAVWHYVHVKKYWYEMEHIVTNEAAKQLIQAHNVKRISGVGLLYTELVQGIPPIFHHFIEKIPFVHSVLMFVSIKHLPIPHVEVSERFLFRNVESKTSRMFRCVARYGYSDKLEDTKEFAASLIEEGHFIADMQVQETEAQTTSIADSNTRPRKAGSSTVYIEEALTASETAGLTQPRISSYSAHSSGRISEEQSRTIAEEKQFIQSELQKGVVYILGETEIKARPGSSFVKKVVVNYMYTFLRKNFRQGEKAFAIPRQQALSLGCFPRVRVIHTSEKYEGQVYILEVNFMMGLASIIVTIAFKTTTSIGHAYGICVVTTFLITTHLTTIVMLLVWKKHVIFILVFYVVFSFTEVVYLSSILSKFIDGGYLPFCFSLVLMSLMATWHYVHIKRYWHELEHIVPTNEMKDLLEKNDVQRIPGVGLLYTELTQGIPPVFPRLIKKIPSVHSIFVFMSIKHLSIPHVVPPERFLFRQVGPMEQRMFRCVARYGYSDRLEEPKEFVGFLVDRLKMFIQEESALTQYEGENDETSSNTEVSEVQTRPRRSMHSVVHSEEVIESRVSSHSRRITFHMGHTVEEEKQLIDREVERGVVYLMGEANVSAGSKSSIMKKIVVNYVYSFLRKNLPAGHKALSILKDQLLKVGITYEI</sequence>
<dbReference type="PANTHER" id="PTHR30540:SF116">
    <property type="entry name" value="POTASSIUM TRANSPORTER"/>
    <property type="match status" value="1"/>
</dbReference>
<reference evidence="14 15" key="2">
    <citation type="submission" date="2024-10" db="EMBL/GenBank/DDBJ databases">
        <authorList>
            <person name="Ryan C."/>
        </authorList>
    </citation>
    <scope>NUCLEOTIDE SEQUENCE [LARGE SCALE GENOMIC DNA]</scope>
</reference>
<dbReference type="Proteomes" id="UP001497457">
    <property type="component" value="Chromosome 5rd"/>
</dbReference>
<feature type="region of interest" description="Disordered" evidence="10">
    <location>
        <begin position="988"/>
        <end position="1010"/>
    </location>
</feature>
<feature type="transmembrane region" description="Helical" evidence="11">
    <location>
        <begin position="778"/>
        <end position="800"/>
    </location>
</feature>
<organism evidence="14 15">
    <name type="scientific">Urochloa decumbens</name>
    <dbReference type="NCBI Taxonomy" id="240449"/>
    <lineage>
        <taxon>Eukaryota</taxon>
        <taxon>Viridiplantae</taxon>
        <taxon>Streptophyta</taxon>
        <taxon>Embryophyta</taxon>
        <taxon>Tracheophyta</taxon>
        <taxon>Spermatophyta</taxon>
        <taxon>Magnoliopsida</taxon>
        <taxon>Liliopsida</taxon>
        <taxon>Poales</taxon>
        <taxon>Poaceae</taxon>
        <taxon>PACMAD clade</taxon>
        <taxon>Panicoideae</taxon>
        <taxon>Panicodae</taxon>
        <taxon>Paniceae</taxon>
        <taxon>Melinidinae</taxon>
        <taxon>Urochloa</taxon>
    </lineage>
</organism>
<feature type="transmembrane region" description="Helical" evidence="11">
    <location>
        <begin position="426"/>
        <end position="447"/>
    </location>
</feature>
<feature type="domain" description="K+ potassium transporter C-terminal" evidence="13">
    <location>
        <begin position="886"/>
        <end position="1113"/>
    </location>
</feature>
<proteinExistence type="inferred from homology"/>
<feature type="transmembrane region" description="Helical" evidence="11">
    <location>
        <begin position="399"/>
        <end position="420"/>
    </location>
</feature>